<evidence type="ECO:0000313" key="1">
    <source>
        <dbReference type="EMBL" id="NVO84893.1"/>
    </source>
</evidence>
<dbReference type="RefSeq" id="WP_176899573.1">
    <property type="nucleotide sequence ID" value="NZ_JABKAV010000018.1"/>
</dbReference>
<gene>
    <name evidence="1" type="ORF">HW556_08355</name>
</gene>
<organism evidence="1 2">
    <name type="scientific">Hymenobacter terrestris</name>
    <dbReference type="NCBI Taxonomy" id="2748310"/>
    <lineage>
        <taxon>Bacteria</taxon>
        <taxon>Pseudomonadati</taxon>
        <taxon>Bacteroidota</taxon>
        <taxon>Cytophagia</taxon>
        <taxon>Cytophagales</taxon>
        <taxon>Hymenobacteraceae</taxon>
        <taxon>Hymenobacter</taxon>
    </lineage>
</organism>
<protein>
    <recommendedName>
        <fullName evidence="3">Proliferating cell nuclear antigen PCNA N-terminal domain-containing protein</fullName>
    </recommendedName>
</protein>
<reference evidence="1 2" key="1">
    <citation type="submission" date="2020-05" db="EMBL/GenBank/DDBJ databases">
        <title>Hymenobacter terrestris sp. nov. and Hymenobacter lapidiphilus sp. nov., isolated from regoliths in Antarctica.</title>
        <authorList>
            <person name="Sedlacek I."/>
            <person name="Pantucek R."/>
            <person name="Zeman M."/>
            <person name="Holochova P."/>
            <person name="Kralova S."/>
            <person name="Stankova E."/>
            <person name="Sedo O."/>
            <person name="Micenkova L."/>
            <person name="Svec P."/>
            <person name="Gupta V."/>
            <person name="Sood U."/>
            <person name="Korpole U.S."/>
            <person name="Lal R."/>
        </authorList>
    </citation>
    <scope>NUCLEOTIDE SEQUENCE [LARGE SCALE GENOMIC DNA]</scope>
    <source>
        <strain evidence="1 2">P5252</strain>
    </source>
</reference>
<name>A0ABX2Q1R9_9BACT</name>
<evidence type="ECO:0000313" key="2">
    <source>
        <dbReference type="Proteomes" id="UP000626554"/>
    </source>
</evidence>
<sequence length="179" mass="20164">MKGVTGNIDQLLPSANLKKMRRLIDALADDTDFFIEQVHLTAIVFDNSDDVTIWATTDFDGDTHFFHLGLPFQQLDSLLRLAGPRSSVLQEDIAEALATVQEWPCLLEYTTEDSAPIPLPSVALKLSCTYPADDLFGEEEEEEQPFDINVQEDGEEAADYEIEQPHNIFYLEGIFLRVV</sequence>
<dbReference type="EMBL" id="JABKAV010000018">
    <property type="protein sequence ID" value="NVO84893.1"/>
    <property type="molecule type" value="Genomic_DNA"/>
</dbReference>
<comment type="caution">
    <text evidence="1">The sequence shown here is derived from an EMBL/GenBank/DDBJ whole genome shotgun (WGS) entry which is preliminary data.</text>
</comment>
<keyword evidence="2" id="KW-1185">Reference proteome</keyword>
<accession>A0ABX2Q1R9</accession>
<proteinExistence type="predicted"/>
<dbReference type="Proteomes" id="UP000626554">
    <property type="component" value="Unassembled WGS sequence"/>
</dbReference>
<evidence type="ECO:0008006" key="3">
    <source>
        <dbReference type="Google" id="ProtNLM"/>
    </source>
</evidence>